<evidence type="ECO:0000256" key="6">
    <source>
        <dbReference type="ARBA" id="ARBA00023136"/>
    </source>
</evidence>
<keyword evidence="9" id="KW-1185">Reference proteome</keyword>
<sequence length="704" mass="80743">METTGVGFLVVQRSISTRFVFISTHPMFGPTFYENADPVPRGVENVTCSAPLQGEWIMNPDPPTFTWPGNRYKHRVSITAGADLVFNPNATADSTFGGAIKFIYALPTSEELYSLHPPWYNDSGRAYTIENDEIRKKFGARRTWTHQDDDYYEYPRRGNIKNEPEPHYFAAVQRVLNEFNWETWRAYAHDNPDVPGNTYEHWIDVDGKKRCILYETDHSQVYFANSYTHPYYDATCIGLDAQHLARNQVPLDTVTPAKLRAPIVPQLSANEDVTFIRGPKHDDRLPPITGRCFPSLFGNDGVGSLHNSPPSGDAFFQQYRAHTTLDPALGRIIKTVDLQWRTQSRKTFKVSLVEKQTKNNLLCNLAKDMKNLTKNKCPLLVPRPFTTAPTHPHRLKLQEQLQKRPSFKKTNAYKRGMMVAEDPFTLFIWDTRLIHGIFMTIIAMFVTPVSFFLTRYFKETFMNSRIFLLRVWYFVHLSLSFITILLFMVGLSRQIGSKAILGVSLSRSGLAHRIMGWMSVVISILLFVLGGIRPLNRQFRAIVIILHGVMGLAFYWMSLACMITANAIPGSPAAYQDFSVLSFSGGHLRKEAVFVIVTFWIFFDIAMHVMMTILQSRSDKEMKLNERRLILFSMIPVLLERERFDAPGRFARIYMLRAYIVMALACTVTICIFMLNYSPRKKGLGFMVCTHEGHDFNIRQIYSC</sequence>
<evidence type="ECO:0000256" key="1">
    <source>
        <dbReference type="ARBA" id="ARBA00004370"/>
    </source>
</evidence>
<evidence type="ECO:0000313" key="8">
    <source>
        <dbReference type="EMBL" id="OXA55387.1"/>
    </source>
</evidence>
<comment type="subcellular location">
    <subcellularLocation>
        <location evidence="1">Membrane</location>
    </subcellularLocation>
</comment>
<evidence type="ECO:0000256" key="2">
    <source>
        <dbReference type="ARBA" id="ARBA00022448"/>
    </source>
</evidence>
<dbReference type="GO" id="GO:0016020">
    <property type="term" value="C:membrane"/>
    <property type="evidence" value="ECO:0007669"/>
    <property type="project" value="UniProtKB-SubCell"/>
</dbReference>
<keyword evidence="2" id="KW-0813">Transport</keyword>
<reference evidence="8 9" key="1">
    <citation type="submission" date="2015-12" db="EMBL/GenBank/DDBJ databases">
        <title>The genome of Folsomia candida.</title>
        <authorList>
            <person name="Faddeeva A."/>
            <person name="Derks M.F."/>
            <person name="Anvar Y."/>
            <person name="Smit S."/>
            <person name="Van Straalen N."/>
            <person name="Roelofs D."/>
        </authorList>
    </citation>
    <scope>NUCLEOTIDE SEQUENCE [LARGE SCALE GENOMIC DNA]</scope>
    <source>
        <strain evidence="8 9">VU population</strain>
        <tissue evidence="8">Whole body</tissue>
    </source>
</reference>
<evidence type="ECO:0000256" key="4">
    <source>
        <dbReference type="ARBA" id="ARBA00022982"/>
    </source>
</evidence>
<keyword evidence="5" id="KW-1133">Transmembrane helix</keyword>
<comment type="caution">
    <text evidence="8">The sequence shown here is derived from an EMBL/GenBank/DDBJ whole genome shotgun (WGS) entry which is preliminary data.</text>
</comment>
<evidence type="ECO:0000256" key="3">
    <source>
        <dbReference type="ARBA" id="ARBA00022692"/>
    </source>
</evidence>
<dbReference type="EMBL" id="LNIX01000004">
    <property type="protein sequence ID" value="OXA55387.1"/>
    <property type="molecule type" value="Genomic_DNA"/>
</dbReference>
<gene>
    <name evidence="8" type="ORF">Fcan01_08658</name>
</gene>
<feature type="domain" description="Cytochrome b561" evidence="7">
    <location>
        <begin position="434"/>
        <end position="566"/>
    </location>
</feature>
<dbReference type="Proteomes" id="UP000198287">
    <property type="component" value="Unassembled WGS sequence"/>
</dbReference>
<dbReference type="SMART" id="SM00665">
    <property type="entry name" value="B561"/>
    <property type="match status" value="1"/>
</dbReference>
<evidence type="ECO:0000313" key="9">
    <source>
        <dbReference type="Proteomes" id="UP000198287"/>
    </source>
</evidence>
<evidence type="ECO:0000256" key="5">
    <source>
        <dbReference type="ARBA" id="ARBA00022989"/>
    </source>
</evidence>
<protein>
    <submittedName>
        <fullName evidence="8">Ferric-chelate reductase 1</fullName>
    </submittedName>
</protein>
<dbReference type="AlphaFoldDB" id="A0A226EEA6"/>
<keyword evidence="4" id="KW-0249">Electron transport</keyword>
<keyword evidence="6" id="KW-0472">Membrane</keyword>
<evidence type="ECO:0000259" key="7">
    <source>
        <dbReference type="SMART" id="SM00665"/>
    </source>
</evidence>
<proteinExistence type="predicted"/>
<dbReference type="InterPro" id="IPR006593">
    <property type="entry name" value="Cyt_b561/ferric_Rdtase_TM"/>
</dbReference>
<dbReference type="STRING" id="158441.A0A226EEA6"/>
<accession>A0A226EEA6</accession>
<organism evidence="8 9">
    <name type="scientific">Folsomia candida</name>
    <name type="common">Springtail</name>
    <dbReference type="NCBI Taxonomy" id="158441"/>
    <lineage>
        <taxon>Eukaryota</taxon>
        <taxon>Metazoa</taxon>
        <taxon>Ecdysozoa</taxon>
        <taxon>Arthropoda</taxon>
        <taxon>Hexapoda</taxon>
        <taxon>Collembola</taxon>
        <taxon>Entomobryomorpha</taxon>
        <taxon>Isotomoidea</taxon>
        <taxon>Isotomidae</taxon>
        <taxon>Proisotominae</taxon>
        <taxon>Folsomia</taxon>
    </lineage>
</organism>
<name>A0A226EEA6_FOLCA</name>
<keyword evidence="3" id="KW-0812">Transmembrane</keyword>